<dbReference type="Proteomes" id="UP001208689">
    <property type="component" value="Chromosome"/>
</dbReference>
<reference evidence="2" key="1">
    <citation type="submission" date="2022-09" db="EMBL/GenBank/DDBJ databases">
        <title>Actin cytoskeleton and complex cell architecture in an #Asgard archaeon.</title>
        <authorList>
            <person name="Ponce Toledo R.I."/>
            <person name="Schleper C."/>
            <person name="Rodrigues Oliveira T."/>
            <person name="Wollweber F."/>
            <person name="Xu J."/>
            <person name="Rittmann S."/>
            <person name="Klingl A."/>
            <person name="Pilhofer M."/>
        </authorList>
    </citation>
    <scope>NUCLEOTIDE SEQUENCE</scope>
    <source>
        <strain evidence="2">B-35</strain>
    </source>
</reference>
<evidence type="ECO:0000313" key="3">
    <source>
        <dbReference type="Proteomes" id="UP001208689"/>
    </source>
</evidence>
<dbReference type="EMBL" id="CP104013">
    <property type="protein sequence ID" value="UYP44032.1"/>
    <property type="molecule type" value="Genomic_DNA"/>
</dbReference>
<keyword evidence="1" id="KW-0472">Membrane</keyword>
<name>A0ABY6HNQ1_9ARCH</name>
<sequence>MIHELAIITFIVCIATYFVFFYLNKIKRNPSQRNVMRLIYANWVEERLNDDSVLTGVQALRNFMMGNSSFISALFILLGLLVGFYSGGFLDETVIFNSLTTGLVQISSIIVVISYCLVNFILSLRFITRLSLLITGNPRKYSIKKIEGINIAKRTFISAQNHWMLGVRGLFFMIATLLWLVNPILFIISSVLITVYLIGFHDFWSLLKQNPE</sequence>
<dbReference type="InterPro" id="IPR006747">
    <property type="entry name" value="DUF599"/>
</dbReference>
<protein>
    <recommendedName>
        <fullName evidence="4">DUF599 domain-containing protein</fullName>
    </recommendedName>
</protein>
<gene>
    <name evidence="2" type="ORF">NEF87_000317</name>
</gene>
<evidence type="ECO:0000256" key="1">
    <source>
        <dbReference type="SAM" id="Phobius"/>
    </source>
</evidence>
<evidence type="ECO:0000313" key="2">
    <source>
        <dbReference type="EMBL" id="UYP44032.1"/>
    </source>
</evidence>
<proteinExistence type="predicted"/>
<accession>A0ABY6HNQ1</accession>
<feature type="transmembrane region" description="Helical" evidence="1">
    <location>
        <begin position="6"/>
        <end position="23"/>
    </location>
</feature>
<feature type="transmembrane region" description="Helical" evidence="1">
    <location>
        <begin position="187"/>
        <end position="207"/>
    </location>
</feature>
<keyword evidence="1" id="KW-1133">Transmembrane helix</keyword>
<keyword evidence="1" id="KW-0812">Transmembrane</keyword>
<dbReference type="Pfam" id="PF04654">
    <property type="entry name" value="DUF599"/>
    <property type="match status" value="1"/>
</dbReference>
<evidence type="ECO:0008006" key="4">
    <source>
        <dbReference type="Google" id="ProtNLM"/>
    </source>
</evidence>
<keyword evidence="3" id="KW-1185">Reference proteome</keyword>
<feature type="transmembrane region" description="Helical" evidence="1">
    <location>
        <begin position="70"/>
        <end position="90"/>
    </location>
</feature>
<organism evidence="2 3">
    <name type="scientific">Candidatus Lokiarchaeum ossiferum</name>
    <dbReference type="NCBI Taxonomy" id="2951803"/>
    <lineage>
        <taxon>Archaea</taxon>
        <taxon>Promethearchaeati</taxon>
        <taxon>Promethearchaeota</taxon>
        <taxon>Promethearchaeia</taxon>
        <taxon>Promethearchaeales</taxon>
        <taxon>Promethearchaeaceae</taxon>
        <taxon>Candidatus Lokiarchaeum</taxon>
    </lineage>
</organism>
<feature type="transmembrane region" description="Helical" evidence="1">
    <location>
        <begin position="102"/>
        <end position="122"/>
    </location>
</feature>